<accession>A0A0A9BP89</accession>
<reference evidence="1" key="1">
    <citation type="submission" date="2014-09" db="EMBL/GenBank/DDBJ databases">
        <authorList>
            <person name="Magalhaes I.L.F."/>
            <person name="Oliveira U."/>
            <person name="Santos F.R."/>
            <person name="Vidigal T.H.D.A."/>
            <person name="Brescovit A.D."/>
            <person name="Santos A.J."/>
        </authorList>
    </citation>
    <scope>NUCLEOTIDE SEQUENCE</scope>
    <source>
        <tissue evidence="1">Shoot tissue taken approximately 20 cm above the soil surface</tissue>
    </source>
</reference>
<organism evidence="1">
    <name type="scientific">Arundo donax</name>
    <name type="common">Giant reed</name>
    <name type="synonym">Donax arundinaceus</name>
    <dbReference type="NCBI Taxonomy" id="35708"/>
    <lineage>
        <taxon>Eukaryota</taxon>
        <taxon>Viridiplantae</taxon>
        <taxon>Streptophyta</taxon>
        <taxon>Embryophyta</taxon>
        <taxon>Tracheophyta</taxon>
        <taxon>Spermatophyta</taxon>
        <taxon>Magnoliopsida</taxon>
        <taxon>Liliopsida</taxon>
        <taxon>Poales</taxon>
        <taxon>Poaceae</taxon>
        <taxon>PACMAD clade</taxon>
        <taxon>Arundinoideae</taxon>
        <taxon>Arundineae</taxon>
        <taxon>Arundo</taxon>
    </lineage>
</organism>
<dbReference type="EMBL" id="GBRH01234835">
    <property type="protein sequence ID" value="JAD63060.1"/>
    <property type="molecule type" value="Transcribed_RNA"/>
</dbReference>
<dbReference type="AlphaFoldDB" id="A0A0A9BP89"/>
<evidence type="ECO:0000313" key="1">
    <source>
        <dbReference type="EMBL" id="JAD63060.1"/>
    </source>
</evidence>
<sequence>MLVVDIESFLKCFTKESSLSAIEQEQVFKQE</sequence>
<protein>
    <submittedName>
        <fullName evidence="1">Uncharacterized protein</fullName>
    </submittedName>
</protein>
<reference evidence="1" key="2">
    <citation type="journal article" date="2015" name="Data Brief">
        <title>Shoot transcriptome of the giant reed, Arundo donax.</title>
        <authorList>
            <person name="Barrero R.A."/>
            <person name="Guerrero F.D."/>
            <person name="Moolhuijzen P."/>
            <person name="Goolsby J.A."/>
            <person name="Tidwell J."/>
            <person name="Bellgard S.E."/>
            <person name="Bellgard M.I."/>
        </authorList>
    </citation>
    <scope>NUCLEOTIDE SEQUENCE</scope>
    <source>
        <tissue evidence="1">Shoot tissue taken approximately 20 cm above the soil surface</tissue>
    </source>
</reference>
<proteinExistence type="predicted"/>
<name>A0A0A9BP89_ARUDO</name>